<protein>
    <submittedName>
        <fullName evidence="2">Uncharacterized protein</fullName>
    </submittedName>
</protein>
<keyword evidence="3" id="KW-1185">Reference proteome</keyword>
<dbReference type="EMBL" id="NMUH01000962">
    <property type="protein sequence ID" value="MQL87227.1"/>
    <property type="molecule type" value="Genomic_DNA"/>
</dbReference>
<evidence type="ECO:0000256" key="1">
    <source>
        <dbReference type="SAM" id="MobiDB-lite"/>
    </source>
</evidence>
<dbReference type="Proteomes" id="UP000652761">
    <property type="component" value="Unassembled WGS sequence"/>
</dbReference>
<feature type="compositionally biased region" description="Polar residues" evidence="1">
    <location>
        <begin position="1"/>
        <end position="12"/>
    </location>
</feature>
<sequence length="167" mass="19037">MSWSTATPQVGSETDHTQAEETRSDPGPDRQGAQQTGSSKNLVLAASFLVQGSLPRTVDSAVFLRARRACCLRLPPRAARTRRASRSNRDEYMDKKLQSKPPPLCFCTLFFLTVKQQVWWKNVGLSLVFPQRAAMRIYRCNDKYNRYTRESPRYWNRGSCIAGDSTR</sequence>
<reference evidence="2" key="1">
    <citation type="submission" date="2017-07" db="EMBL/GenBank/DDBJ databases">
        <title>Taro Niue Genome Assembly and Annotation.</title>
        <authorList>
            <person name="Atibalentja N."/>
            <person name="Keating K."/>
            <person name="Fields C.J."/>
        </authorList>
    </citation>
    <scope>NUCLEOTIDE SEQUENCE</scope>
    <source>
        <strain evidence="2">Niue_2</strain>
        <tissue evidence="2">Leaf</tissue>
    </source>
</reference>
<comment type="caution">
    <text evidence="2">The sequence shown here is derived from an EMBL/GenBank/DDBJ whole genome shotgun (WGS) entry which is preliminary data.</text>
</comment>
<proteinExistence type="predicted"/>
<organism evidence="2 3">
    <name type="scientific">Colocasia esculenta</name>
    <name type="common">Wild taro</name>
    <name type="synonym">Arum esculentum</name>
    <dbReference type="NCBI Taxonomy" id="4460"/>
    <lineage>
        <taxon>Eukaryota</taxon>
        <taxon>Viridiplantae</taxon>
        <taxon>Streptophyta</taxon>
        <taxon>Embryophyta</taxon>
        <taxon>Tracheophyta</taxon>
        <taxon>Spermatophyta</taxon>
        <taxon>Magnoliopsida</taxon>
        <taxon>Liliopsida</taxon>
        <taxon>Araceae</taxon>
        <taxon>Aroideae</taxon>
        <taxon>Colocasieae</taxon>
        <taxon>Colocasia</taxon>
    </lineage>
</organism>
<dbReference type="AlphaFoldDB" id="A0A843UXP8"/>
<evidence type="ECO:0000313" key="3">
    <source>
        <dbReference type="Proteomes" id="UP000652761"/>
    </source>
</evidence>
<feature type="compositionally biased region" description="Basic and acidic residues" evidence="1">
    <location>
        <begin position="13"/>
        <end position="28"/>
    </location>
</feature>
<feature type="region of interest" description="Disordered" evidence="1">
    <location>
        <begin position="1"/>
        <end position="38"/>
    </location>
</feature>
<accession>A0A843UXP8</accession>
<name>A0A843UXP8_COLES</name>
<gene>
    <name evidence="2" type="ORF">Taro_019760</name>
</gene>
<evidence type="ECO:0000313" key="2">
    <source>
        <dbReference type="EMBL" id="MQL87227.1"/>
    </source>
</evidence>